<name>A0A2W5UT59_9CORY</name>
<dbReference type="InterPro" id="IPR027417">
    <property type="entry name" value="P-loop_NTPase"/>
</dbReference>
<dbReference type="AlphaFoldDB" id="A0A2W5UT59"/>
<organism evidence="1 2">
    <name type="scientific">Corynebacterium kroppenstedtii</name>
    <dbReference type="NCBI Taxonomy" id="161879"/>
    <lineage>
        <taxon>Bacteria</taxon>
        <taxon>Bacillati</taxon>
        <taxon>Actinomycetota</taxon>
        <taxon>Actinomycetes</taxon>
        <taxon>Mycobacteriales</taxon>
        <taxon>Corynebacteriaceae</taxon>
        <taxon>Corynebacterium</taxon>
    </lineage>
</organism>
<evidence type="ECO:0000313" key="1">
    <source>
        <dbReference type="EMBL" id="PZR06474.1"/>
    </source>
</evidence>
<sequence length="65" mass="6967">MVSARGSKTLLSGHDVMESAVEAMRRLGVDHLAHQNLAELSGGQRQLGAHRVVPVLPSWRLVAAV</sequence>
<evidence type="ECO:0008006" key="3">
    <source>
        <dbReference type="Google" id="ProtNLM"/>
    </source>
</evidence>
<evidence type="ECO:0000313" key="2">
    <source>
        <dbReference type="Proteomes" id="UP000249432"/>
    </source>
</evidence>
<gene>
    <name evidence="1" type="ORF">DI525_01495</name>
</gene>
<reference evidence="1 2" key="1">
    <citation type="submission" date="2017-08" db="EMBL/GenBank/DDBJ databases">
        <title>Infants hospitalized years apart are colonized by the same room-sourced microbial strains.</title>
        <authorList>
            <person name="Brooks B."/>
            <person name="Olm M.R."/>
            <person name="Firek B.A."/>
            <person name="Baker R."/>
            <person name="Thomas B.C."/>
            <person name="Morowitz M.J."/>
            <person name="Banfield J.F."/>
        </authorList>
    </citation>
    <scope>NUCLEOTIDE SEQUENCE [LARGE SCALE GENOMIC DNA]</scope>
    <source>
        <strain evidence="1">S2_003_000_R1_3</strain>
    </source>
</reference>
<comment type="caution">
    <text evidence="1">The sequence shown here is derived from an EMBL/GenBank/DDBJ whole genome shotgun (WGS) entry which is preliminary data.</text>
</comment>
<dbReference type="Proteomes" id="UP000249432">
    <property type="component" value="Unassembled WGS sequence"/>
</dbReference>
<proteinExistence type="predicted"/>
<dbReference type="Gene3D" id="3.40.50.300">
    <property type="entry name" value="P-loop containing nucleotide triphosphate hydrolases"/>
    <property type="match status" value="1"/>
</dbReference>
<accession>A0A2W5UT59</accession>
<protein>
    <recommendedName>
        <fullName evidence="3">ABC transporter domain-containing protein</fullName>
    </recommendedName>
</protein>
<dbReference type="EMBL" id="QFRA01000002">
    <property type="protein sequence ID" value="PZR06474.1"/>
    <property type="molecule type" value="Genomic_DNA"/>
</dbReference>